<proteinExistence type="predicted"/>
<dbReference type="EMBL" id="JWZX01002193">
    <property type="protein sequence ID" value="KOO30611.1"/>
    <property type="molecule type" value="Genomic_DNA"/>
</dbReference>
<evidence type="ECO:0000313" key="5">
    <source>
        <dbReference type="EMBL" id="KOO30611.1"/>
    </source>
</evidence>
<reference evidence="6" key="1">
    <citation type="journal article" date="2015" name="PLoS Genet.">
        <title>Genome Sequence and Transcriptome Analyses of Chrysochromulina tobin: Metabolic Tools for Enhanced Algal Fitness in the Prominent Order Prymnesiales (Haptophyceae).</title>
        <authorList>
            <person name="Hovde B.T."/>
            <person name="Deodato C.R."/>
            <person name="Hunsperger H.M."/>
            <person name="Ryken S.A."/>
            <person name="Yost W."/>
            <person name="Jha R.K."/>
            <person name="Patterson J."/>
            <person name="Monnat R.J. Jr."/>
            <person name="Barlow S.B."/>
            <person name="Starkenburg S.R."/>
            <person name="Cattolico R.A."/>
        </authorList>
    </citation>
    <scope>NUCLEOTIDE SEQUENCE</scope>
    <source>
        <strain evidence="6">CCMP291</strain>
    </source>
</reference>
<dbReference type="GO" id="GO:0016117">
    <property type="term" value="P:carotenoid biosynthetic process"/>
    <property type="evidence" value="ECO:0007669"/>
    <property type="project" value="UniProtKB-KW"/>
</dbReference>
<keyword evidence="4" id="KW-0125">Carotenoid biosynthesis</keyword>
<dbReference type="CDD" id="cd00683">
    <property type="entry name" value="Trans_IPPS_HH"/>
    <property type="match status" value="1"/>
</dbReference>
<dbReference type="SFLD" id="SFLDG01212">
    <property type="entry name" value="Phytoene_synthase_like"/>
    <property type="match status" value="1"/>
</dbReference>
<organism evidence="5 6">
    <name type="scientific">Chrysochromulina tobinii</name>
    <dbReference type="NCBI Taxonomy" id="1460289"/>
    <lineage>
        <taxon>Eukaryota</taxon>
        <taxon>Haptista</taxon>
        <taxon>Haptophyta</taxon>
        <taxon>Prymnesiophyceae</taxon>
        <taxon>Prymnesiales</taxon>
        <taxon>Chrysochromulinaceae</taxon>
        <taxon>Chrysochromulina</taxon>
    </lineage>
</organism>
<gene>
    <name evidence="5" type="ORF">Ctob_006754</name>
</gene>
<name>A0A0M0JV95_9EUKA</name>
<dbReference type="InterPro" id="IPR019845">
    <property type="entry name" value="Squalene/phytoene_synthase_CS"/>
</dbReference>
<dbReference type="InterPro" id="IPR008949">
    <property type="entry name" value="Isoprenoid_synthase_dom_sf"/>
</dbReference>
<dbReference type="PROSITE" id="PS01045">
    <property type="entry name" value="SQUALEN_PHYTOEN_SYN_2"/>
    <property type="match status" value="1"/>
</dbReference>
<evidence type="ECO:0000256" key="2">
    <source>
        <dbReference type="ARBA" id="ARBA00012396"/>
    </source>
</evidence>
<dbReference type="AlphaFoldDB" id="A0A0M0JV95"/>
<evidence type="ECO:0000256" key="4">
    <source>
        <dbReference type="ARBA" id="ARBA00022746"/>
    </source>
</evidence>
<keyword evidence="6" id="KW-1185">Reference proteome</keyword>
<dbReference type="GO" id="GO:0051996">
    <property type="term" value="F:squalene synthase [NAD(P)H] activity"/>
    <property type="evidence" value="ECO:0007669"/>
    <property type="project" value="InterPro"/>
</dbReference>
<sequence length="365" mass="41220">MQQQQTQGKSMVTGALEAMLPGYSAAGAVSEAGTSHSRGAAGRGGSSSNAVLPGSIAALLATGDAEQLQRREKLLDESYEACRVITAHYAKTFYFGTKFFSEEKRRAVFAIYAWCRRTDDIVDKPRKETVSLRRELSEWGRRLRDVWNGRAHDLLDLALVDTVQKYPELTIEPFEDMIKGMVMDLDQNRFANFDELYLYCYRVAGTVGLMMMPVMGTAPGVSFEKALEPALALGVGLQLTNILRDVGEDRVRQRIYLPQEDLRRFGVSEASLLKGVKDEKYVALIKFQIQRARDWYKKAEDGIPLLAPDCQLPIRASLDMYSSILDKIEENNYDNFNKRAYTTKLEKLMMLPRAYLRVKNPDLGL</sequence>
<dbReference type="SFLD" id="SFLDG01018">
    <property type="entry name" value="Squalene/Phytoene_Synthase_Lik"/>
    <property type="match status" value="1"/>
</dbReference>
<dbReference type="GO" id="GO:0004311">
    <property type="term" value="F:geranylgeranyl diphosphate synthase activity"/>
    <property type="evidence" value="ECO:0007669"/>
    <property type="project" value="InterPro"/>
</dbReference>
<evidence type="ECO:0000313" key="6">
    <source>
        <dbReference type="Proteomes" id="UP000037460"/>
    </source>
</evidence>
<dbReference type="InterPro" id="IPR044843">
    <property type="entry name" value="Trans_IPPS_bact-type"/>
</dbReference>
<dbReference type="Pfam" id="PF00494">
    <property type="entry name" value="SQS_PSY"/>
    <property type="match status" value="1"/>
</dbReference>
<dbReference type="Proteomes" id="UP000037460">
    <property type="component" value="Unassembled WGS sequence"/>
</dbReference>
<dbReference type="PROSITE" id="PS01044">
    <property type="entry name" value="SQUALEN_PHYTOEN_SYN_1"/>
    <property type="match status" value="1"/>
</dbReference>
<dbReference type="Gene3D" id="1.10.600.10">
    <property type="entry name" value="Farnesyl Diphosphate Synthase"/>
    <property type="match status" value="1"/>
</dbReference>
<comment type="caution">
    <text evidence="5">The sequence shown here is derived from an EMBL/GenBank/DDBJ whole genome shotgun (WGS) entry which is preliminary data.</text>
</comment>
<dbReference type="OrthoDB" id="6600518at2759"/>
<dbReference type="EC" id="2.5.1.32" evidence="2"/>
<dbReference type="SFLD" id="SFLDS00005">
    <property type="entry name" value="Isoprenoid_Synthase_Type_I"/>
    <property type="match status" value="1"/>
</dbReference>
<dbReference type="SUPFAM" id="SSF48576">
    <property type="entry name" value="Terpenoid synthases"/>
    <property type="match status" value="1"/>
</dbReference>
<dbReference type="InterPro" id="IPR033904">
    <property type="entry name" value="Trans_IPPS_HH"/>
</dbReference>
<evidence type="ECO:0000256" key="1">
    <source>
        <dbReference type="ARBA" id="ARBA00001805"/>
    </source>
</evidence>
<accession>A0A0M0JV95</accession>
<dbReference type="PANTHER" id="PTHR31480">
    <property type="entry name" value="BIFUNCTIONAL LYCOPENE CYCLASE/PHYTOENE SYNTHASE"/>
    <property type="match status" value="1"/>
</dbReference>
<evidence type="ECO:0000256" key="3">
    <source>
        <dbReference type="ARBA" id="ARBA00022679"/>
    </source>
</evidence>
<protein>
    <recommendedName>
        <fullName evidence="2">15-cis-phytoene synthase</fullName>
        <ecNumber evidence="2">2.5.1.32</ecNumber>
    </recommendedName>
</protein>
<comment type="catalytic activity">
    <reaction evidence="1">
        <text>2 (2E,6E,10E)-geranylgeranyl diphosphate = 15-cis-phytoene + 2 diphosphate</text>
        <dbReference type="Rhea" id="RHEA:34475"/>
        <dbReference type="ChEBI" id="CHEBI:27787"/>
        <dbReference type="ChEBI" id="CHEBI:33019"/>
        <dbReference type="ChEBI" id="CHEBI:58756"/>
        <dbReference type="EC" id="2.5.1.32"/>
    </reaction>
</comment>
<keyword evidence="3" id="KW-0808">Transferase</keyword>
<dbReference type="InterPro" id="IPR002060">
    <property type="entry name" value="Squ/phyt_synthse"/>
</dbReference>